<dbReference type="EMBL" id="VYQB01000001">
    <property type="protein sequence ID" value="KAA9021388.1"/>
    <property type="molecule type" value="Genomic_DNA"/>
</dbReference>
<evidence type="ECO:0000313" key="4">
    <source>
        <dbReference type="Proteomes" id="UP000326364"/>
    </source>
</evidence>
<proteinExistence type="predicted"/>
<dbReference type="Proteomes" id="UP000326364">
    <property type="component" value="Unassembled WGS sequence"/>
</dbReference>
<dbReference type="RefSeq" id="WP_120253214.1">
    <property type="nucleotide sequence ID" value="NZ_JBNNIY010000003.1"/>
</dbReference>
<evidence type="ECO:0000313" key="3">
    <source>
        <dbReference type="Proteomes" id="UP000325933"/>
    </source>
</evidence>
<dbReference type="EMBL" id="VYQA01000001">
    <property type="protein sequence ID" value="KAA9033750.1"/>
    <property type="molecule type" value="Genomic_DNA"/>
</dbReference>
<dbReference type="AlphaFoldDB" id="A0A5J5IBB7"/>
<sequence length="202" mass="20530">MFGIGGFNPVSLLATAALGPLGGIVAQLAQQVVSQLGQQLVGQLGQQLGLSQGIIQDAQQNFTDQLTGFQGGSATDANDAISQLGETLGASPTEIGQAQNDFQNAIDDILSNIAGGDDVKDARAGGTGKAAGWLMAMAKELGGKMDSMAKDIEKLSKKADGKNPGASTEFTAMSQQFGILSNAAATGLKAIGEAMSNMARKQ</sequence>
<organism evidence="2 3">
    <name type="scientific">Sphingobium limneticum</name>
    <dbReference type="NCBI Taxonomy" id="1007511"/>
    <lineage>
        <taxon>Bacteria</taxon>
        <taxon>Pseudomonadati</taxon>
        <taxon>Pseudomonadota</taxon>
        <taxon>Alphaproteobacteria</taxon>
        <taxon>Sphingomonadales</taxon>
        <taxon>Sphingomonadaceae</taxon>
        <taxon>Sphingobium</taxon>
    </lineage>
</organism>
<comment type="caution">
    <text evidence="2">The sequence shown here is derived from an EMBL/GenBank/DDBJ whole genome shotgun (WGS) entry which is preliminary data.</text>
</comment>
<evidence type="ECO:0000313" key="2">
    <source>
        <dbReference type="EMBL" id="KAA9033750.1"/>
    </source>
</evidence>
<dbReference type="Proteomes" id="UP000325933">
    <property type="component" value="Unassembled WGS sequence"/>
</dbReference>
<name>A0A5J5IBB7_9SPHN</name>
<evidence type="ECO:0000313" key="1">
    <source>
        <dbReference type="EMBL" id="KAA9021388.1"/>
    </source>
</evidence>
<accession>A0A5J5IBB7</accession>
<keyword evidence="4" id="KW-1185">Reference proteome</keyword>
<gene>
    <name evidence="2" type="ORF">F4U95_01455</name>
    <name evidence="1" type="ORF">F4U96_01455</name>
</gene>
<protein>
    <submittedName>
        <fullName evidence="2">Uncharacterized protein</fullName>
    </submittedName>
</protein>
<reference evidence="3 4" key="1">
    <citation type="submission" date="2019-09" db="EMBL/GenBank/DDBJ databases">
        <authorList>
            <person name="Feng G."/>
        </authorList>
    </citation>
    <scope>NUCLEOTIDE SEQUENCE [LARGE SCALE GENOMIC DNA]</scope>
    <source>
        <strain evidence="2 3">KACC 19283</strain>
        <strain evidence="1 4">KACC 19284</strain>
    </source>
</reference>